<feature type="coiled-coil region" evidence="14">
    <location>
        <begin position="77"/>
        <end position="108"/>
    </location>
</feature>
<proteinExistence type="inferred from homology"/>
<comment type="subunit">
    <text evidence="3 13">Tetramer of two alpha and two beta subunits.</text>
</comment>
<dbReference type="CDD" id="cd00496">
    <property type="entry name" value="PheRS_alpha_core"/>
    <property type="match status" value="1"/>
</dbReference>
<dbReference type="SUPFAM" id="SSF46589">
    <property type="entry name" value="tRNA-binding arm"/>
    <property type="match status" value="1"/>
</dbReference>
<evidence type="ECO:0000313" key="16">
    <source>
        <dbReference type="EMBL" id="SHE27684.1"/>
    </source>
</evidence>
<evidence type="ECO:0000256" key="11">
    <source>
        <dbReference type="ARBA" id="ARBA00023146"/>
    </source>
</evidence>
<keyword evidence="10 13" id="KW-0648">Protein biosynthesis</keyword>
<dbReference type="Gene3D" id="3.30.930.10">
    <property type="entry name" value="Bira Bifunctional Protein, Domain 2"/>
    <property type="match status" value="1"/>
</dbReference>
<keyword evidence="5 13" id="KW-0436">Ligase</keyword>
<evidence type="ECO:0000256" key="8">
    <source>
        <dbReference type="ARBA" id="ARBA00022840"/>
    </source>
</evidence>
<evidence type="ECO:0000256" key="6">
    <source>
        <dbReference type="ARBA" id="ARBA00022723"/>
    </source>
</evidence>
<dbReference type="InterPro" id="IPR004529">
    <property type="entry name" value="Phe-tRNA-synth_IIc_asu"/>
</dbReference>
<evidence type="ECO:0000256" key="13">
    <source>
        <dbReference type="HAMAP-Rule" id="MF_00281"/>
    </source>
</evidence>
<comment type="similarity">
    <text evidence="2 13">Belongs to the class-II aminoacyl-tRNA synthetase family. Phe-tRNA synthetase alpha subunit type 1 subfamily.</text>
</comment>
<dbReference type="Pfam" id="PF01409">
    <property type="entry name" value="tRNA-synt_2d"/>
    <property type="match status" value="1"/>
</dbReference>
<dbReference type="InterPro" id="IPR006195">
    <property type="entry name" value="aa-tRNA-synth_II"/>
</dbReference>
<dbReference type="InterPro" id="IPR004188">
    <property type="entry name" value="Phe-tRNA_ligase_II_N"/>
</dbReference>
<dbReference type="InterPro" id="IPR010978">
    <property type="entry name" value="tRNA-bd_arm"/>
</dbReference>
<dbReference type="STRING" id="1121881.SAMN02745225_00103"/>
<dbReference type="GO" id="GO:0000287">
    <property type="term" value="F:magnesium ion binding"/>
    <property type="evidence" value="ECO:0007669"/>
    <property type="project" value="UniProtKB-UniRule"/>
</dbReference>
<dbReference type="NCBIfam" id="TIGR00468">
    <property type="entry name" value="pheS"/>
    <property type="match status" value="1"/>
</dbReference>
<evidence type="ECO:0000259" key="15">
    <source>
        <dbReference type="PROSITE" id="PS50862"/>
    </source>
</evidence>
<feature type="domain" description="Aminoacyl-transfer RNA synthetases class-II family profile" evidence="15">
    <location>
        <begin position="121"/>
        <end position="336"/>
    </location>
</feature>
<gene>
    <name evidence="13" type="primary">pheS</name>
    <name evidence="16" type="ORF">SAMN02745225_00103</name>
</gene>
<protein>
    <recommendedName>
        <fullName evidence="13">Phenylalanine--tRNA ligase alpha subunit</fullName>
        <ecNumber evidence="13">6.1.1.20</ecNumber>
    </recommendedName>
    <alternativeName>
        <fullName evidence="13">Phenylalanyl-tRNA synthetase alpha subunit</fullName>
        <shortName evidence="13">PheRS</shortName>
    </alternativeName>
</protein>
<evidence type="ECO:0000256" key="7">
    <source>
        <dbReference type="ARBA" id="ARBA00022741"/>
    </source>
</evidence>
<organism evidence="16 17">
    <name type="scientific">Ferrithrix thermotolerans DSM 19514</name>
    <dbReference type="NCBI Taxonomy" id="1121881"/>
    <lineage>
        <taxon>Bacteria</taxon>
        <taxon>Bacillati</taxon>
        <taxon>Actinomycetota</taxon>
        <taxon>Acidimicrobiia</taxon>
        <taxon>Acidimicrobiales</taxon>
        <taxon>Acidimicrobiaceae</taxon>
        <taxon>Ferrithrix</taxon>
    </lineage>
</organism>
<dbReference type="InterPro" id="IPR022911">
    <property type="entry name" value="Phe_tRNA_ligase_alpha1_bac"/>
</dbReference>
<keyword evidence="17" id="KW-1185">Reference proteome</keyword>
<dbReference type="GO" id="GO:0005737">
    <property type="term" value="C:cytoplasm"/>
    <property type="evidence" value="ECO:0007669"/>
    <property type="project" value="UniProtKB-SubCell"/>
</dbReference>
<name>A0A1M4S646_9ACTN</name>
<evidence type="ECO:0000256" key="9">
    <source>
        <dbReference type="ARBA" id="ARBA00022842"/>
    </source>
</evidence>
<dbReference type="GO" id="GO:0005524">
    <property type="term" value="F:ATP binding"/>
    <property type="evidence" value="ECO:0007669"/>
    <property type="project" value="UniProtKB-UniRule"/>
</dbReference>
<keyword evidence="6 13" id="KW-0479">Metal-binding</keyword>
<dbReference type="GO" id="GO:0000049">
    <property type="term" value="F:tRNA binding"/>
    <property type="evidence" value="ECO:0007669"/>
    <property type="project" value="InterPro"/>
</dbReference>
<evidence type="ECO:0000256" key="14">
    <source>
        <dbReference type="SAM" id="Coils"/>
    </source>
</evidence>
<dbReference type="SUPFAM" id="SSF55681">
    <property type="entry name" value="Class II aaRS and biotin synthetases"/>
    <property type="match status" value="1"/>
</dbReference>
<dbReference type="Proteomes" id="UP000184295">
    <property type="component" value="Unassembled WGS sequence"/>
</dbReference>
<comment type="subcellular location">
    <subcellularLocation>
        <location evidence="1 13">Cytoplasm</location>
    </subcellularLocation>
</comment>
<evidence type="ECO:0000256" key="1">
    <source>
        <dbReference type="ARBA" id="ARBA00004496"/>
    </source>
</evidence>
<dbReference type="PROSITE" id="PS50862">
    <property type="entry name" value="AA_TRNA_LIGASE_II"/>
    <property type="match status" value="1"/>
</dbReference>
<keyword evidence="11 13" id="KW-0030">Aminoacyl-tRNA synthetase</keyword>
<feature type="binding site" evidence="13">
    <location>
        <position position="272"/>
    </location>
    <ligand>
        <name>Mg(2+)</name>
        <dbReference type="ChEBI" id="CHEBI:18420"/>
        <note>shared with beta subunit</note>
    </ligand>
</feature>
<reference evidence="17" key="1">
    <citation type="submission" date="2016-11" db="EMBL/GenBank/DDBJ databases">
        <authorList>
            <person name="Varghese N."/>
            <person name="Submissions S."/>
        </authorList>
    </citation>
    <scope>NUCLEOTIDE SEQUENCE [LARGE SCALE GENOMIC DNA]</scope>
    <source>
        <strain evidence="17">DSM 19514</strain>
    </source>
</reference>
<dbReference type="HAMAP" id="MF_00281">
    <property type="entry name" value="Phe_tRNA_synth_alpha1"/>
    <property type="match status" value="1"/>
</dbReference>
<keyword evidence="7 13" id="KW-0547">Nucleotide-binding</keyword>
<comment type="cofactor">
    <cofactor evidence="13">
        <name>Mg(2+)</name>
        <dbReference type="ChEBI" id="CHEBI:18420"/>
    </cofactor>
    <text evidence="13">Binds 2 magnesium ions per tetramer.</text>
</comment>
<evidence type="ECO:0000256" key="3">
    <source>
        <dbReference type="ARBA" id="ARBA00011209"/>
    </source>
</evidence>
<dbReference type="PANTHER" id="PTHR11538:SF41">
    <property type="entry name" value="PHENYLALANINE--TRNA LIGASE, MITOCHONDRIAL"/>
    <property type="match status" value="1"/>
</dbReference>
<dbReference type="PANTHER" id="PTHR11538">
    <property type="entry name" value="PHENYLALANYL-TRNA SYNTHETASE"/>
    <property type="match status" value="1"/>
</dbReference>
<comment type="catalytic activity">
    <reaction evidence="12 13">
        <text>tRNA(Phe) + L-phenylalanine + ATP = L-phenylalanyl-tRNA(Phe) + AMP + diphosphate + H(+)</text>
        <dbReference type="Rhea" id="RHEA:19413"/>
        <dbReference type="Rhea" id="RHEA-COMP:9668"/>
        <dbReference type="Rhea" id="RHEA-COMP:9699"/>
        <dbReference type="ChEBI" id="CHEBI:15378"/>
        <dbReference type="ChEBI" id="CHEBI:30616"/>
        <dbReference type="ChEBI" id="CHEBI:33019"/>
        <dbReference type="ChEBI" id="CHEBI:58095"/>
        <dbReference type="ChEBI" id="CHEBI:78442"/>
        <dbReference type="ChEBI" id="CHEBI:78531"/>
        <dbReference type="ChEBI" id="CHEBI:456215"/>
        <dbReference type="EC" id="6.1.1.20"/>
    </reaction>
</comment>
<dbReference type="EMBL" id="FQUL01000001">
    <property type="protein sequence ID" value="SHE27684.1"/>
    <property type="molecule type" value="Genomic_DNA"/>
</dbReference>
<keyword evidence="4 13" id="KW-0963">Cytoplasm</keyword>
<dbReference type="InterPro" id="IPR045864">
    <property type="entry name" value="aa-tRNA-synth_II/BPL/LPL"/>
</dbReference>
<sequence>MNDARSLKALLDRCDAAEAEFLSLVEEAGSSSLVQEVERKFLGKGGVVSMLSREITELDAEGKREFGRRIGSLRKLIEGLAGERQRALRQLETERSEIEEKIDLSEFLFRLNTPRLGSLHLVTQAREELEDIFLGMGYVVAEGPEVETEWHNFEALNIPKFHPARDGQDSFFIDAPEGKDGALLLRTHTSPMQIRLMQTQELPIYAVIPGKVFRRDTPDARHTPNFHQIEGLVVDKGITMAHLSATISTFTKAYFGSNFESRLRPAYFPFTEPSAEFEITCAICLGSGCRTCSSTGWIELGGCGMVHPNVFHSVGVDPEIYSGFAFGFGIDRLVQMKHAIEDMRVFLENDVRFLSQFKGVQ</sequence>
<dbReference type="GO" id="GO:0006432">
    <property type="term" value="P:phenylalanyl-tRNA aminoacylation"/>
    <property type="evidence" value="ECO:0007669"/>
    <property type="project" value="UniProtKB-UniRule"/>
</dbReference>
<dbReference type="GO" id="GO:0004826">
    <property type="term" value="F:phenylalanine-tRNA ligase activity"/>
    <property type="evidence" value="ECO:0007669"/>
    <property type="project" value="UniProtKB-UniRule"/>
</dbReference>
<evidence type="ECO:0000256" key="10">
    <source>
        <dbReference type="ARBA" id="ARBA00022917"/>
    </source>
</evidence>
<evidence type="ECO:0000313" key="17">
    <source>
        <dbReference type="Proteomes" id="UP000184295"/>
    </source>
</evidence>
<evidence type="ECO:0000256" key="12">
    <source>
        <dbReference type="ARBA" id="ARBA00049255"/>
    </source>
</evidence>
<dbReference type="InterPro" id="IPR002319">
    <property type="entry name" value="Phenylalanyl-tRNA_Synthase"/>
</dbReference>
<dbReference type="Pfam" id="PF02912">
    <property type="entry name" value="Phe_tRNA-synt_N"/>
    <property type="match status" value="1"/>
</dbReference>
<evidence type="ECO:0000256" key="2">
    <source>
        <dbReference type="ARBA" id="ARBA00010207"/>
    </source>
</evidence>
<dbReference type="RefSeq" id="WP_178138647.1">
    <property type="nucleotide sequence ID" value="NZ_FQUL01000001.1"/>
</dbReference>
<dbReference type="EC" id="6.1.1.20" evidence="13"/>
<dbReference type="AlphaFoldDB" id="A0A1M4S646"/>
<keyword evidence="8 13" id="KW-0067">ATP-binding</keyword>
<keyword evidence="14" id="KW-0175">Coiled coil</keyword>
<keyword evidence="9 13" id="KW-0460">Magnesium</keyword>
<evidence type="ECO:0000256" key="4">
    <source>
        <dbReference type="ARBA" id="ARBA00022490"/>
    </source>
</evidence>
<accession>A0A1M4S646</accession>
<evidence type="ECO:0000256" key="5">
    <source>
        <dbReference type="ARBA" id="ARBA00022598"/>
    </source>
</evidence>